<dbReference type="Pfam" id="PF02458">
    <property type="entry name" value="Transferase"/>
    <property type="match status" value="1"/>
</dbReference>
<dbReference type="Gene3D" id="3.30.559.10">
    <property type="entry name" value="Chloramphenicol acetyltransferase-like domain"/>
    <property type="match status" value="2"/>
</dbReference>
<dbReference type="GO" id="GO:0016747">
    <property type="term" value="F:acyltransferase activity, transferring groups other than amino-acyl groups"/>
    <property type="evidence" value="ECO:0007669"/>
    <property type="project" value="TreeGrafter"/>
</dbReference>
<dbReference type="EMBL" id="JAZDWU010000012">
    <property type="protein sequence ID" value="KAK9985091.1"/>
    <property type="molecule type" value="Genomic_DNA"/>
</dbReference>
<dbReference type="PANTHER" id="PTHR31642:SF160">
    <property type="entry name" value="HXXXD-TYPE ACYL-TRANSFERASE FAMILY PROTEIN"/>
    <property type="match status" value="1"/>
</dbReference>
<organism evidence="2 3">
    <name type="scientific">Lithocarpus litseifolius</name>
    <dbReference type="NCBI Taxonomy" id="425828"/>
    <lineage>
        <taxon>Eukaryota</taxon>
        <taxon>Viridiplantae</taxon>
        <taxon>Streptophyta</taxon>
        <taxon>Embryophyta</taxon>
        <taxon>Tracheophyta</taxon>
        <taxon>Spermatophyta</taxon>
        <taxon>Magnoliopsida</taxon>
        <taxon>eudicotyledons</taxon>
        <taxon>Gunneridae</taxon>
        <taxon>Pentapetalae</taxon>
        <taxon>rosids</taxon>
        <taxon>fabids</taxon>
        <taxon>Fagales</taxon>
        <taxon>Fagaceae</taxon>
        <taxon>Lithocarpus</taxon>
    </lineage>
</organism>
<sequence>MMLSKPLVNRIQLSKFHPTIIVPAKLDQPLIISKEIGSFALTENKNGIHDTQSGHEKFEVNFTGKSIIKAVKPLPGPHILTLSNLDLLSGRFPVTYLYFYHKPLVSNLTPIVDILKSSLAETLNYYYPFAGRIVQNLNTCEPEIICDNNGALLVEAQANIRLKELNFYNLNQLLQGKLVKLSPDFPLQVQVTHYTCGGISMTLTFDHALGDASAFGNFLVSWSEITHKKQISCIPDHRRNLRARFPPRYHPSLDQTFVKCTIEEIINMPTTKIRLKRLYHIDAASIERLQKLACVNGNKRTKIEAFSAYVWKVMINAIDQSHSKCKMGWLVDGRARMCGEENSMSNYIGNVLSVAFAEASLIELKQDSISDIANNVHEAISKATTQDHFLDLIDWIECHRPGLMLSRIVLGQGGPALVLSSGRRFPIAEVDFGFGSPVLGTVCSTIERIGVAYLNQRQSARGDGSWTISAILWPELAAALESDSIFQPMSANHLQL</sequence>
<protein>
    <submittedName>
        <fullName evidence="2">Uncharacterized protein</fullName>
    </submittedName>
</protein>
<gene>
    <name evidence="2" type="ORF">SO802_034616</name>
</gene>
<proteinExistence type="inferred from homology"/>
<name>A0AAW2BII7_9ROSI</name>
<reference evidence="2 3" key="1">
    <citation type="submission" date="2024-01" db="EMBL/GenBank/DDBJ databases">
        <title>A telomere-to-telomere, gap-free genome of sweet tea (Lithocarpus litseifolius).</title>
        <authorList>
            <person name="Zhou J."/>
        </authorList>
    </citation>
    <scope>NUCLEOTIDE SEQUENCE [LARGE SCALE GENOMIC DNA]</scope>
    <source>
        <strain evidence="2">Zhou-2022a</strain>
        <tissue evidence="2">Leaf</tissue>
    </source>
</reference>
<keyword evidence="3" id="KW-1185">Reference proteome</keyword>
<dbReference type="InterPro" id="IPR050317">
    <property type="entry name" value="Plant_Fungal_Acyltransferase"/>
</dbReference>
<dbReference type="PANTHER" id="PTHR31642">
    <property type="entry name" value="TRICHOTHECENE 3-O-ACETYLTRANSFERASE"/>
    <property type="match status" value="1"/>
</dbReference>
<dbReference type="InterPro" id="IPR023213">
    <property type="entry name" value="CAT-like_dom_sf"/>
</dbReference>
<dbReference type="Proteomes" id="UP001459277">
    <property type="component" value="Unassembled WGS sequence"/>
</dbReference>
<evidence type="ECO:0000313" key="3">
    <source>
        <dbReference type="Proteomes" id="UP001459277"/>
    </source>
</evidence>
<evidence type="ECO:0000256" key="1">
    <source>
        <dbReference type="ARBA" id="ARBA00009861"/>
    </source>
</evidence>
<evidence type="ECO:0000313" key="2">
    <source>
        <dbReference type="EMBL" id="KAK9985091.1"/>
    </source>
</evidence>
<comment type="similarity">
    <text evidence="1">Belongs to the plant acyltransferase family.</text>
</comment>
<dbReference type="AlphaFoldDB" id="A0AAW2BII7"/>
<comment type="caution">
    <text evidence="2">The sequence shown here is derived from an EMBL/GenBank/DDBJ whole genome shotgun (WGS) entry which is preliminary data.</text>
</comment>
<accession>A0AAW2BII7</accession>